<organism evidence="2 3">
    <name type="scientific">Demequina lignilytica</name>
    <dbReference type="NCBI Taxonomy" id="3051663"/>
    <lineage>
        <taxon>Bacteria</taxon>
        <taxon>Bacillati</taxon>
        <taxon>Actinomycetota</taxon>
        <taxon>Actinomycetes</taxon>
        <taxon>Micrococcales</taxon>
        <taxon>Demequinaceae</taxon>
        <taxon>Demequina</taxon>
    </lineage>
</organism>
<dbReference type="AlphaFoldDB" id="A0AB35MDU2"/>
<evidence type="ECO:0000256" key="1">
    <source>
        <dbReference type="SAM" id="MobiDB-lite"/>
    </source>
</evidence>
<proteinExistence type="predicted"/>
<evidence type="ECO:0000313" key="3">
    <source>
        <dbReference type="Proteomes" id="UP001172756"/>
    </source>
</evidence>
<comment type="caution">
    <text evidence="2">The sequence shown here is derived from an EMBL/GenBank/DDBJ whole genome shotgun (WGS) entry which is preliminary data.</text>
</comment>
<accession>A0AB35MDU2</accession>
<name>A0AB35MDU2_9MICO</name>
<feature type="region of interest" description="Disordered" evidence="1">
    <location>
        <begin position="1"/>
        <end position="62"/>
    </location>
</feature>
<reference evidence="2 3" key="1">
    <citation type="submission" date="2023-06" db="EMBL/GenBank/DDBJ databases">
        <title>SYSU T0a273.</title>
        <authorList>
            <person name="Gao L."/>
            <person name="Fang B.-Z."/>
            <person name="Li W.-J."/>
        </authorList>
    </citation>
    <scope>NUCLEOTIDE SEQUENCE [LARGE SCALE GENOMIC DNA]</scope>
    <source>
        <strain evidence="2 3">SYSU T0a273</strain>
    </source>
</reference>
<gene>
    <name evidence="2" type="ORF">QQ002_00010</name>
</gene>
<dbReference type="Proteomes" id="UP001172756">
    <property type="component" value="Unassembled WGS sequence"/>
</dbReference>
<dbReference type="RefSeq" id="WP_301159161.1">
    <property type="nucleotide sequence ID" value="NZ_JAUHQB010000001.1"/>
</dbReference>
<sequence length="62" mass="6240">MAIASDAKASARLSAAGAGRSIAGTAASRALSPVARERPAHVPPPVQVAPLGGDVVVRDRRR</sequence>
<feature type="compositionally biased region" description="Low complexity" evidence="1">
    <location>
        <begin position="1"/>
        <end position="30"/>
    </location>
</feature>
<evidence type="ECO:0000313" key="2">
    <source>
        <dbReference type="EMBL" id="MDN4481920.1"/>
    </source>
</evidence>
<dbReference type="EMBL" id="JAUHQB010000001">
    <property type="protein sequence ID" value="MDN4481920.1"/>
    <property type="molecule type" value="Genomic_DNA"/>
</dbReference>
<protein>
    <submittedName>
        <fullName evidence="2">Uncharacterized protein</fullName>
    </submittedName>
</protein>